<evidence type="ECO:0000259" key="8">
    <source>
        <dbReference type="Pfam" id="PF04239"/>
    </source>
</evidence>
<dbReference type="Gene3D" id="3.30.240.20">
    <property type="entry name" value="bsu07140 like domains"/>
    <property type="match status" value="1"/>
</dbReference>
<evidence type="ECO:0000256" key="2">
    <source>
        <dbReference type="ARBA" id="ARBA00006448"/>
    </source>
</evidence>
<dbReference type="Pfam" id="PF04239">
    <property type="entry name" value="DUF421"/>
    <property type="match status" value="1"/>
</dbReference>
<evidence type="ECO:0000313" key="11">
    <source>
        <dbReference type="Proteomes" id="UP000185494"/>
    </source>
</evidence>
<organism evidence="10 11">
    <name type="scientific">Roseomonas gilardii</name>
    <dbReference type="NCBI Taxonomy" id="257708"/>
    <lineage>
        <taxon>Bacteria</taxon>
        <taxon>Pseudomonadati</taxon>
        <taxon>Pseudomonadota</taxon>
        <taxon>Alphaproteobacteria</taxon>
        <taxon>Acetobacterales</taxon>
        <taxon>Roseomonadaceae</taxon>
        <taxon>Roseomonas</taxon>
    </lineage>
</organism>
<evidence type="ECO:0000256" key="4">
    <source>
        <dbReference type="ARBA" id="ARBA00022692"/>
    </source>
</evidence>
<evidence type="ECO:0008006" key="12">
    <source>
        <dbReference type="Google" id="ProtNLM"/>
    </source>
</evidence>
<evidence type="ECO:0000313" key="10">
    <source>
        <dbReference type="EMBL" id="APT58080.1"/>
    </source>
</evidence>
<feature type="transmembrane region" description="Helical" evidence="7">
    <location>
        <begin position="6"/>
        <end position="27"/>
    </location>
</feature>
<dbReference type="EMBL" id="CP015583">
    <property type="protein sequence ID" value="APT58080.1"/>
    <property type="molecule type" value="Genomic_DNA"/>
</dbReference>
<feature type="transmembrane region" description="Helical" evidence="7">
    <location>
        <begin position="64"/>
        <end position="86"/>
    </location>
</feature>
<sequence>MFFDNWFGLLRVVVVGTIAYLSLVILLRSFGKRTLAKLNAFDLVVTVALGSILATVLLSKSVALLEGLTAFVLLATLQYAIAWLSLRSEWFRDLVKSEPTLLLHQGRYLHGAMREQRITEPEILAALRNAGAADPRQVAAVVLESDGSLSVIQDAAPDGGGSLANLRGSGQETG</sequence>
<evidence type="ECO:0000256" key="6">
    <source>
        <dbReference type="ARBA" id="ARBA00023136"/>
    </source>
</evidence>
<evidence type="ECO:0000256" key="1">
    <source>
        <dbReference type="ARBA" id="ARBA00004651"/>
    </source>
</evidence>
<dbReference type="KEGG" id="rgi:RGI145_14115"/>
<evidence type="ECO:0000256" key="7">
    <source>
        <dbReference type="SAM" id="Phobius"/>
    </source>
</evidence>
<evidence type="ECO:0000256" key="5">
    <source>
        <dbReference type="ARBA" id="ARBA00022989"/>
    </source>
</evidence>
<dbReference type="InterPro" id="IPR048454">
    <property type="entry name" value="YetF_N"/>
</dbReference>
<dbReference type="Proteomes" id="UP000185494">
    <property type="component" value="Chromosome 1"/>
</dbReference>
<accession>A0A1L7AH94</accession>
<dbReference type="Pfam" id="PF20730">
    <property type="entry name" value="YetF_N"/>
    <property type="match status" value="1"/>
</dbReference>
<dbReference type="PANTHER" id="PTHR34582:SF6">
    <property type="entry name" value="UPF0702 TRANSMEMBRANE PROTEIN YCAP"/>
    <property type="match status" value="1"/>
</dbReference>
<reference evidence="10 11" key="1">
    <citation type="submission" date="2016-05" db="EMBL/GenBank/DDBJ databases">
        <title>Complete Genome and Methylome Analysis of Psychrotrophic Bacterial Isolates from Antarctic Lake Untersee.</title>
        <authorList>
            <person name="Fomenkov A."/>
            <person name="Akimov V.N."/>
            <person name="Vasilyeva L.V."/>
            <person name="Andersen D."/>
            <person name="Vincze T."/>
            <person name="Roberts R.J."/>
        </authorList>
    </citation>
    <scope>NUCLEOTIDE SEQUENCE [LARGE SCALE GENOMIC DNA]</scope>
    <source>
        <strain evidence="10 11">U14-5</strain>
    </source>
</reference>
<keyword evidence="5 7" id="KW-1133">Transmembrane helix</keyword>
<dbReference type="RefSeq" id="WP_075798859.1">
    <property type="nucleotide sequence ID" value="NZ_CP015583.1"/>
</dbReference>
<feature type="domain" description="YetF C-terminal" evidence="8">
    <location>
        <begin position="87"/>
        <end position="156"/>
    </location>
</feature>
<evidence type="ECO:0000259" key="9">
    <source>
        <dbReference type="Pfam" id="PF20730"/>
    </source>
</evidence>
<keyword evidence="3" id="KW-1003">Cell membrane</keyword>
<evidence type="ECO:0000256" key="3">
    <source>
        <dbReference type="ARBA" id="ARBA00022475"/>
    </source>
</evidence>
<feature type="transmembrane region" description="Helical" evidence="7">
    <location>
        <begin position="39"/>
        <end position="58"/>
    </location>
</feature>
<dbReference type="STRING" id="257708.RGI145_14115"/>
<feature type="domain" description="YetF-like N-terminal transmembrane" evidence="9">
    <location>
        <begin position="17"/>
        <end position="84"/>
    </location>
</feature>
<comment type="similarity">
    <text evidence="2">Belongs to the UPF0702 family.</text>
</comment>
<dbReference type="eggNOG" id="COG2323">
    <property type="taxonomic scope" value="Bacteria"/>
</dbReference>
<keyword evidence="4 7" id="KW-0812">Transmembrane</keyword>
<protein>
    <recommendedName>
        <fullName evidence="12">DUF421 domain-containing protein</fullName>
    </recommendedName>
</protein>
<dbReference type="InterPro" id="IPR023090">
    <property type="entry name" value="UPF0702_alpha/beta_dom_sf"/>
</dbReference>
<keyword evidence="6 7" id="KW-0472">Membrane</keyword>
<dbReference type="InterPro" id="IPR007353">
    <property type="entry name" value="DUF421"/>
</dbReference>
<dbReference type="AlphaFoldDB" id="A0A1L7AH94"/>
<dbReference type="GO" id="GO:0005886">
    <property type="term" value="C:plasma membrane"/>
    <property type="evidence" value="ECO:0007669"/>
    <property type="project" value="UniProtKB-SubCell"/>
</dbReference>
<proteinExistence type="inferred from homology"/>
<name>A0A1L7AH94_9PROT</name>
<gene>
    <name evidence="10" type="ORF">RGI145_14115</name>
</gene>
<dbReference type="PANTHER" id="PTHR34582">
    <property type="entry name" value="UPF0702 TRANSMEMBRANE PROTEIN YCAP"/>
    <property type="match status" value="1"/>
</dbReference>
<comment type="subcellular location">
    <subcellularLocation>
        <location evidence="1">Cell membrane</location>
        <topology evidence="1">Multi-pass membrane protein</topology>
    </subcellularLocation>
</comment>